<sequence length="160" mass="17487">MAIAKDTVVQFHYTLKDADGTVIESSYDGEAMAYLHGHGNIIPGLEDAMLGKEAGAEFTATVAPEKAYGQRDETAMQRVPIKHLQGAKKWKKGMVAHVETEQGQRQVTVIKVGKFMVDVDANHPFAGKELTFEVKVEEMRAATAEEIQHGHAHGIGGHQH</sequence>
<evidence type="ECO:0000313" key="12">
    <source>
        <dbReference type="EMBL" id="CCK75232.1"/>
    </source>
</evidence>
<dbReference type="STRING" id="698738.OLEAN_C10560"/>
<dbReference type="OrthoDB" id="9808891at2"/>
<dbReference type="EMBL" id="FO203512">
    <property type="protein sequence ID" value="CCK75232.1"/>
    <property type="molecule type" value="Genomic_DNA"/>
</dbReference>
<dbReference type="EC" id="5.2.1.8" evidence="10"/>
<comment type="similarity">
    <text evidence="3 10">Belongs to the FKBP-type PPIase family.</text>
</comment>
<evidence type="ECO:0000313" key="13">
    <source>
        <dbReference type="Proteomes" id="UP000032749"/>
    </source>
</evidence>
<evidence type="ECO:0000256" key="10">
    <source>
        <dbReference type="RuleBase" id="RU003915"/>
    </source>
</evidence>
<evidence type="ECO:0000256" key="4">
    <source>
        <dbReference type="ARBA" id="ARBA00022490"/>
    </source>
</evidence>
<evidence type="ECO:0000256" key="3">
    <source>
        <dbReference type="ARBA" id="ARBA00006577"/>
    </source>
</evidence>
<dbReference type="PANTHER" id="PTHR47861">
    <property type="entry name" value="FKBP-TYPE PEPTIDYL-PROLYL CIS-TRANS ISOMERASE SLYD"/>
    <property type="match status" value="1"/>
</dbReference>
<evidence type="ECO:0000256" key="8">
    <source>
        <dbReference type="ARBA" id="ARBA00037071"/>
    </source>
</evidence>
<dbReference type="Pfam" id="PF00254">
    <property type="entry name" value="FKBP_C"/>
    <property type="match status" value="1"/>
</dbReference>
<dbReference type="AlphaFoldDB" id="R4YL01"/>
<protein>
    <recommendedName>
        <fullName evidence="10">Peptidyl-prolyl cis-trans isomerase</fullName>
        <ecNumber evidence="10">5.2.1.8</ecNumber>
    </recommendedName>
</protein>
<dbReference type="InterPro" id="IPR001179">
    <property type="entry name" value="PPIase_FKBP_dom"/>
</dbReference>
<dbReference type="KEGG" id="oai:OLEAN_C10560"/>
<evidence type="ECO:0000256" key="9">
    <source>
        <dbReference type="PROSITE-ProRule" id="PRU00277"/>
    </source>
</evidence>
<dbReference type="GO" id="GO:0003755">
    <property type="term" value="F:peptidyl-prolyl cis-trans isomerase activity"/>
    <property type="evidence" value="ECO:0007669"/>
    <property type="project" value="UniProtKB-UniRule"/>
</dbReference>
<gene>
    <name evidence="12" type="ORF">OLEAN_C10560</name>
</gene>
<keyword evidence="5 9" id="KW-0697">Rotamase</keyword>
<keyword evidence="4" id="KW-0963">Cytoplasm</keyword>
<evidence type="ECO:0000256" key="7">
    <source>
        <dbReference type="ARBA" id="ARBA00023235"/>
    </source>
</evidence>
<dbReference type="SUPFAM" id="SSF54534">
    <property type="entry name" value="FKBP-like"/>
    <property type="match status" value="1"/>
</dbReference>
<keyword evidence="13" id="KW-1185">Reference proteome</keyword>
<dbReference type="HOGENOM" id="CLU_098197_1_0_6"/>
<organism evidence="12 13">
    <name type="scientific">Oleispira antarctica RB-8</name>
    <dbReference type="NCBI Taxonomy" id="698738"/>
    <lineage>
        <taxon>Bacteria</taxon>
        <taxon>Pseudomonadati</taxon>
        <taxon>Pseudomonadota</taxon>
        <taxon>Gammaproteobacteria</taxon>
        <taxon>Oceanospirillales</taxon>
        <taxon>Oceanospirillaceae</taxon>
        <taxon>Oleispira</taxon>
    </lineage>
</organism>
<keyword evidence="6" id="KW-0143">Chaperone</keyword>
<comment type="function">
    <text evidence="8">Also involved in hydrogenase metallocenter assembly, probably by participating in the nickel insertion step. This function in hydrogenase biosynthesis requires chaperone activity and the presence of the metal-binding domain, but not PPIase activity.</text>
</comment>
<evidence type="ECO:0000256" key="6">
    <source>
        <dbReference type="ARBA" id="ARBA00023186"/>
    </source>
</evidence>
<comment type="catalytic activity">
    <reaction evidence="1 9 10">
        <text>[protein]-peptidylproline (omega=180) = [protein]-peptidylproline (omega=0)</text>
        <dbReference type="Rhea" id="RHEA:16237"/>
        <dbReference type="Rhea" id="RHEA-COMP:10747"/>
        <dbReference type="Rhea" id="RHEA-COMP:10748"/>
        <dbReference type="ChEBI" id="CHEBI:83833"/>
        <dbReference type="ChEBI" id="CHEBI:83834"/>
        <dbReference type="EC" id="5.2.1.8"/>
    </reaction>
</comment>
<dbReference type="Gene3D" id="3.10.50.40">
    <property type="match status" value="1"/>
</dbReference>
<dbReference type="PATRIC" id="fig|698738.3.peg.1098"/>
<evidence type="ECO:0000259" key="11">
    <source>
        <dbReference type="PROSITE" id="PS50059"/>
    </source>
</evidence>
<evidence type="ECO:0000256" key="1">
    <source>
        <dbReference type="ARBA" id="ARBA00000971"/>
    </source>
</evidence>
<reference evidence="12 13" key="1">
    <citation type="journal article" date="2013" name="Nat. Commun.">
        <title>Genome sequence and functional genomic analysis of the oil-degrading bacterium Oleispira antarctica.</title>
        <authorList>
            <person name="Kube M."/>
            <person name="Chernikova T.N."/>
            <person name="Al-Ramahi Y."/>
            <person name="Beloqui A."/>
            <person name="Lopez-Cortez N."/>
            <person name="Guazzaroni M.E."/>
            <person name="Heipieper H.J."/>
            <person name="Klages S."/>
            <person name="Kotsyurbenko O.R."/>
            <person name="Langer I."/>
            <person name="Nechitaylo T.Y."/>
            <person name="Lunsdorf H."/>
            <person name="Fernandez M."/>
            <person name="Juarez S."/>
            <person name="Ciordia S."/>
            <person name="Singer A."/>
            <person name="Kagan O."/>
            <person name="Egorova O."/>
            <person name="Petit P.A."/>
            <person name="Stogios P."/>
            <person name="Kim Y."/>
            <person name="Tchigvintsev A."/>
            <person name="Flick R."/>
            <person name="Denaro R."/>
            <person name="Genovese M."/>
            <person name="Albar J.P."/>
            <person name="Reva O.N."/>
            <person name="Martinez-Gomariz M."/>
            <person name="Tran H."/>
            <person name="Ferrer M."/>
            <person name="Savchenko A."/>
            <person name="Yakunin A.F."/>
            <person name="Yakimov M.M."/>
            <person name="Golyshina O.V."/>
            <person name="Reinhardt R."/>
            <person name="Golyshin P.N."/>
        </authorList>
    </citation>
    <scope>NUCLEOTIDE SEQUENCE [LARGE SCALE GENOMIC DNA]</scope>
</reference>
<dbReference type="GO" id="GO:0005737">
    <property type="term" value="C:cytoplasm"/>
    <property type="evidence" value="ECO:0007669"/>
    <property type="project" value="UniProtKB-SubCell"/>
</dbReference>
<dbReference type="Proteomes" id="UP000032749">
    <property type="component" value="Chromosome"/>
</dbReference>
<accession>R4YL01</accession>
<name>R4YL01_OLEAN</name>
<feature type="domain" description="PPIase FKBP-type" evidence="11">
    <location>
        <begin position="6"/>
        <end position="80"/>
    </location>
</feature>
<dbReference type="PROSITE" id="PS50059">
    <property type="entry name" value="FKBP_PPIASE"/>
    <property type="match status" value="1"/>
</dbReference>
<dbReference type="InterPro" id="IPR046357">
    <property type="entry name" value="PPIase_dom_sf"/>
</dbReference>
<keyword evidence="7 9" id="KW-0413">Isomerase</keyword>
<dbReference type="PANTHER" id="PTHR47861:SF3">
    <property type="entry name" value="FKBP-TYPE PEPTIDYL-PROLYL CIS-TRANS ISOMERASE SLYD"/>
    <property type="match status" value="1"/>
</dbReference>
<evidence type="ECO:0000256" key="2">
    <source>
        <dbReference type="ARBA" id="ARBA00004496"/>
    </source>
</evidence>
<evidence type="ECO:0000256" key="5">
    <source>
        <dbReference type="ARBA" id="ARBA00023110"/>
    </source>
</evidence>
<comment type="subcellular location">
    <subcellularLocation>
        <location evidence="2">Cytoplasm</location>
    </subcellularLocation>
</comment>
<proteinExistence type="inferred from homology"/>
<dbReference type="GO" id="GO:0042026">
    <property type="term" value="P:protein refolding"/>
    <property type="evidence" value="ECO:0007669"/>
    <property type="project" value="UniProtKB-ARBA"/>
</dbReference>